<evidence type="ECO:0000313" key="1">
    <source>
        <dbReference type="EMBL" id="MCD7446427.1"/>
    </source>
</evidence>
<dbReference type="EMBL" id="JACEIK010000014">
    <property type="protein sequence ID" value="MCD7446427.1"/>
    <property type="molecule type" value="Genomic_DNA"/>
</dbReference>
<proteinExistence type="predicted"/>
<evidence type="ECO:0000313" key="2">
    <source>
        <dbReference type="Proteomes" id="UP000823775"/>
    </source>
</evidence>
<comment type="caution">
    <text evidence="1">The sequence shown here is derived from an EMBL/GenBank/DDBJ whole genome shotgun (WGS) entry which is preliminary data.</text>
</comment>
<sequence length="125" mass="13983">MAEGTGASANCMTSWESQLAQSFQATAQPTLSFQATTQATPSVQVTSQTASSNKHRRPDCSIFPISFDKWPDLPKSYFNRCFDNFIKKAETGIKPGRAQLYLATHKKQDVSYVSKEARELALYFF</sequence>
<reference evidence="1 2" key="1">
    <citation type="journal article" date="2021" name="BMC Genomics">
        <title>Datura genome reveals duplications of psychoactive alkaloid biosynthetic genes and high mutation rate following tissue culture.</title>
        <authorList>
            <person name="Rajewski A."/>
            <person name="Carter-House D."/>
            <person name="Stajich J."/>
            <person name="Litt A."/>
        </authorList>
    </citation>
    <scope>NUCLEOTIDE SEQUENCE [LARGE SCALE GENOMIC DNA]</scope>
    <source>
        <strain evidence="1">AR-01</strain>
    </source>
</reference>
<gene>
    <name evidence="1" type="ORF">HAX54_007739</name>
</gene>
<name>A0ABS8RHY2_DATST</name>
<keyword evidence="2" id="KW-1185">Reference proteome</keyword>
<accession>A0ABS8RHY2</accession>
<dbReference type="Proteomes" id="UP000823775">
    <property type="component" value="Unassembled WGS sequence"/>
</dbReference>
<protein>
    <submittedName>
        <fullName evidence="1">Uncharacterized protein</fullName>
    </submittedName>
</protein>
<organism evidence="1 2">
    <name type="scientific">Datura stramonium</name>
    <name type="common">Jimsonweed</name>
    <name type="synonym">Common thornapple</name>
    <dbReference type="NCBI Taxonomy" id="4076"/>
    <lineage>
        <taxon>Eukaryota</taxon>
        <taxon>Viridiplantae</taxon>
        <taxon>Streptophyta</taxon>
        <taxon>Embryophyta</taxon>
        <taxon>Tracheophyta</taxon>
        <taxon>Spermatophyta</taxon>
        <taxon>Magnoliopsida</taxon>
        <taxon>eudicotyledons</taxon>
        <taxon>Gunneridae</taxon>
        <taxon>Pentapetalae</taxon>
        <taxon>asterids</taxon>
        <taxon>lamiids</taxon>
        <taxon>Solanales</taxon>
        <taxon>Solanaceae</taxon>
        <taxon>Solanoideae</taxon>
        <taxon>Datureae</taxon>
        <taxon>Datura</taxon>
    </lineage>
</organism>